<feature type="domain" description="Protein kinase" evidence="4">
    <location>
        <begin position="11"/>
        <end position="268"/>
    </location>
</feature>
<sequence length="1324" mass="140553">MNPGDVLAERFVIERLAGAGGMGAVYRARDRLGDGLVALKVLLDPTRGPAARFSAEAQILAGLRHPGIVGYVAHGITAAGQPWLAMEWIEGEDLAERLERAPLSVHETIALGLMATEALETAHARGVVHRDIKPSNFILEGGDPRRPRLLDFGIARIDAGQRALTRTGVLMGTPGYLAPELARGELADARSDLFSLGAVLYECLAGRAAFTGSHVMALLARLLFEEVPPLRELRRDVPPALEALVTQLLIKDRAQRPESASRVLEALRGLVEADELPTRAMGERASGEASRPSQRDVDARVSSVPSVPGEGRALTTGERRVLSVVVASPEAVAFTLGETLPAEAFAARRQALERSVAPLGARVEVIASGAAVVMLEGEAGLEASDQAARAARCALGLQPVLAEWGGGGRIALVTGLSEVAGRLPVGPLLDRAAALLLVAGPRGAVVLIDETTKGLLDARFEASPARASLPAWELMGEREGPRGPRKLLGRPSPCVGRDRELQGITEQFEVCAREGAARAVVVLGPPGIGKSRLRDEVIRRARAAHPEVEVWIGRGVALGRAAAFGVVGSALRSATGMTGAEPLSARQEWLRAWVERHTGAPEPARVAAFLGEIAGIPFADDGNPALHAARQSPQAMAEQIRRAWEDVLGAVLSSHPLLLVLEDLHWGDAPSVRLLAQALSKHRRRPLFVLALSRPELHERFPRPFEEAEAQVIALGPLPRRAAEALCRGALGEGVASEKVSEIVERAAGNAFYLEELIRAVAEGRGEALPETVLAMVDARLGALDVEERRVLRAASVLGQVFWEGGVRRLLGEEFSSGGVLDALSSLCRKEVIERRDWSRLPGEQELSFRHALLREGAYASLTAEDRALGHRLAAAWLEEVGEGNAAVLAEHLERGGELGRAALYALRAGEALLQGGDLVGASAAAERGVACGAQGELLAELRRVLAEVEGWRGDPAASDVHVDEVLRLATPGSRAHCVALAGKVANALLLGQPGAMWPLLSGQLLKVEPAATAIGAFAWTLAIASEVLSVLTQRQLAAAHRTRLDRLAEALGGRNPLVTGWQRAAHGNEARLSVRDPWAALRLHREAAEAFATAGERRYEDLMRVRMATDLVHLGAPHQAEALLRPVLFANGGGSIQAKIGRLHLAFALAEQGRLDEGVEEARALAGSLSARSDWLVQGNAWLLAAQLSTRRGDVTAAEEAAMKGRELTRASPIDAAWADAVLAGVRLAQGRAEEAVALARAALQGSETLEVTHVLLLGERGLLAEALAAAGDVEGARAVIAEARDELLRRAARIEDPALRRSFVEGVSAHARIVARARAWLG</sequence>
<dbReference type="PROSITE" id="PS50011">
    <property type="entry name" value="PROTEIN_KINASE_DOM"/>
    <property type="match status" value="1"/>
</dbReference>
<dbReference type="SUPFAM" id="SSF48452">
    <property type="entry name" value="TPR-like"/>
    <property type="match status" value="1"/>
</dbReference>
<dbReference type="Gene3D" id="1.10.510.10">
    <property type="entry name" value="Transferase(Phosphotransferase) domain 1"/>
    <property type="match status" value="1"/>
</dbReference>
<evidence type="ECO:0000313" key="6">
    <source>
        <dbReference type="Proteomes" id="UP000067626"/>
    </source>
</evidence>
<dbReference type="Pfam" id="PF00069">
    <property type="entry name" value="Pkinase"/>
    <property type="match status" value="1"/>
</dbReference>
<dbReference type="SMART" id="SM00220">
    <property type="entry name" value="S_TKc"/>
    <property type="match status" value="1"/>
</dbReference>
<dbReference type="EC" id="2.7.11.1" evidence="5"/>
<dbReference type="GO" id="GO:0004674">
    <property type="term" value="F:protein serine/threonine kinase activity"/>
    <property type="evidence" value="ECO:0007669"/>
    <property type="project" value="UniProtKB-EC"/>
</dbReference>
<keyword evidence="6" id="KW-1185">Reference proteome</keyword>
<dbReference type="PANTHER" id="PTHR16305">
    <property type="entry name" value="TESTICULAR SOLUBLE ADENYLYL CYCLASE"/>
    <property type="match status" value="1"/>
</dbReference>
<dbReference type="GO" id="GO:0004016">
    <property type="term" value="F:adenylate cyclase activity"/>
    <property type="evidence" value="ECO:0007669"/>
    <property type="project" value="TreeGrafter"/>
</dbReference>
<dbReference type="GO" id="GO:0005737">
    <property type="term" value="C:cytoplasm"/>
    <property type="evidence" value="ECO:0007669"/>
    <property type="project" value="TreeGrafter"/>
</dbReference>
<keyword evidence="5" id="KW-0808">Transferase</keyword>
<evidence type="ECO:0000256" key="3">
    <source>
        <dbReference type="SAM" id="MobiDB-lite"/>
    </source>
</evidence>
<dbReference type="CDD" id="cd14014">
    <property type="entry name" value="STKc_PknB_like"/>
    <property type="match status" value="1"/>
</dbReference>
<evidence type="ECO:0000256" key="1">
    <source>
        <dbReference type="ARBA" id="ARBA00022741"/>
    </source>
</evidence>
<dbReference type="Pfam" id="PF13191">
    <property type="entry name" value="AAA_16"/>
    <property type="match status" value="1"/>
</dbReference>
<keyword evidence="1" id="KW-0547">Nucleotide-binding</keyword>
<dbReference type="SUPFAM" id="SSF56112">
    <property type="entry name" value="Protein kinase-like (PK-like)"/>
    <property type="match status" value="1"/>
</dbReference>
<dbReference type="InterPro" id="IPR011990">
    <property type="entry name" value="TPR-like_helical_dom_sf"/>
</dbReference>
<dbReference type="InterPro" id="IPR041664">
    <property type="entry name" value="AAA_16"/>
</dbReference>
<dbReference type="GO" id="GO:0005524">
    <property type="term" value="F:ATP binding"/>
    <property type="evidence" value="ECO:0007669"/>
    <property type="project" value="UniProtKB-KW"/>
</dbReference>
<dbReference type="Gene3D" id="3.40.50.300">
    <property type="entry name" value="P-loop containing nucleotide triphosphate hydrolases"/>
    <property type="match status" value="1"/>
</dbReference>
<dbReference type="Proteomes" id="UP000067626">
    <property type="component" value="Chromosome"/>
</dbReference>
<evidence type="ECO:0000313" key="5">
    <source>
        <dbReference type="EMBL" id="AKT40315.1"/>
    </source>
</evidence>
<dbReference type="RefSeq" id="WP_050432261.1">
    <property type="nucleotide sequence ID" value="NZ_CP012159.1"/>
</dbReference>
<reference evidence="5 6" key="1">
    <citation type="submission" date="2015-07" db="EMBL/GenBank/DDBJ databases">
        <title>Genome analysis of myxobacterium Chondromyces crocatus Cm c5 reveals a high potential for natural compound synthesis and the genetic basis for the loss of fruiting body formation.</title>
        <authorList>
            <person name="Zaburannyi N."/>
            <person name="Bunk B."/>
            <person name="Maier J."/>
            <person name="Overmann J."/>
            <person name="Mueller R."/>
        </authorList>
    </citation>
    <scope>NUCLEOTIDE SEQUENCE [LARGE SCALE GENOMIC DNA]</scope>
    <source>
        <strain evidence="5 6">Cm c5</strain>
    </source>
</reference>
<dbReference type="Gene3D" id="3.30.200.20">
    <property type="entry name" value="Phosphorylase Kinase, domain 1"/>
    <property type="match status" value="1"/>
</dbReference>
<dbReference type="KEGG" id="ccro:CMC5_044680"/>
<gene>
    <name evidence="5" type="ORF">CMC5_044680</name>
</gene>
<accession>A0A0K1EHH5</accession>
<protein>
    <submittedName>
        <fullName evidence="5">Protein kinase</fullName>
        <ecNumber evidence="5">2.7.11.1</ecNumber>
    </submittedName>
</protein>
<keyword evidence="2" id="KW-0067">ATP-binding</keyword>
<dbReference type="STRING" id="52.CMC5_044680"/>
<keyword evidence="5" id="KW-0418">Kinase</keyword>
<dbReference type="PANTHER" id="PTHR16305:SF28">
    <property type="entry name" value="GUANYLATE CYCLASE DOMAIN-CONTAINING PROTEIN"/>
    <property type="match status" value="1"/>
</dbReference>
<organism evidence="5 6">
    <name type="scientific">Chondromyces crocatus</name>
    <dbReference type="NCBI Taxonomy" id="52"/>
    <lineage>
        <taxon>Bacteria</taxon>
        <taxon>Pseudomonadati</taxon>
        <taxon>Myxococcota</taxon>
        <taxon>Polyangia</taxon>
        <taxon>Polyangiales</taxon>
        <taxon>Polyangiaceae</taxon>
        <taxon>Chondromyces</taxon>
    </lineage>
</organism>
<dbReference type="InterPro" id="IPR000719">
    <property type="entry name" value="Prot_kinase_dom"/>
</dbReference>
<name>A0A0K1EHH5_CHOCO</name>
<dbReference type="PROSITE" id="PS00108">
    <property type="entry name" value="PROTEIN_KINASE_ST"/>
    <property type="match status" value="1"/>
</dbReference>
<dbReference type="EMBL" id="CP012159">
    <property type="protein sequence ID" value="AKT40315.1"/>
    <property type="molecule type" value="Genomic_DNA"/>
</dbReference>
<dbReference type="InterPro" id="IPR008271">
    <property type="entry name" value="Ser/Thr_kinase_AS"/>
</dbReference>
<dbReference type="InterPro" id="IPR027417">
    <property type="entry name" value="P-loop_NTPase"/>
</dbReference>
<proteinExistence type="predicted"/>
<dbReference type="InterPro" id="IPR011009">
    <property type="entry name" value="Kinase-like_dom_sf"/>
</dbReference>
<evidence type="ECO:0000259" key="4">
    <source>
        <dbReference type="PROSITE" id="PS50011"/>
    </source>
</evidence>
<feature type="region of interest" description="Disordered" evidence="3">
    <location>
        <begin position="278"/>
        <end position="312"/>
    </location>
</feature>
<evidence type="ECO:0000256" key="2">
    <source>
        <dbReference type="ARBA" id="ARBA00022840"/>
    </source>
</evidence>
<dbReference type="SUPFAM" id="SSF52540">
    <property type="entry name" value="P-loop containing nucleoside triphosphate hydrolases"/>
    <property type="match status" value="1"/>
</dbReference>